<keyword evidence="4 6" id="KW-1133">Transmembrane helix</keyword>
<keyword evidence="5 6" id="KW-0472">Membrane</keyword>
<evidence type="ECO:0000256" key="4">
    <source>
        <dbReference type="ARBA" id="ARBA00022989"/>
    </source>
</evidence>
<evidence type="ECO:0000256" key="5">
    <source>
        <dbReference type="ARBA" id="ARBA00023136"/>
    </source>
</evidence>
<evidence type="ECO:0000256" key="1">
    <source>
        <dbReference type="ARBA" id="ARBA00004141"/>
    </source>
</evidence>
<evidence type="ECO:0000256" key="2">
    <source>
        <dbReference type="ARBA" id="ARBA00009399"/>
    </source>
</evidence>
<proteinExistence type="inferred from homology"/>
<dbReference type="GO" id="GO:0005886">
    <property type="term" value="C:plasma membrane"/>
    <property type="evidence" value="ECO:0007669"/>
    <property type="project" value="TreeGrafter"/>
</dbReference>
<feature type="transmembrane region" description="Helical" evidence="6">
    <location>
        <begin position="111"/>
        <end position="128"/>
    </location>
</feature>
<feature type="transmembrane region" description="Helical" evidence="6">
    <location>
        <begin position="36"/>
        <end position="53"/>
    </location>
</feature>
<feature type="domain" description="GtrA/DPMS transmembrane" evidence="7">
    <location>
        <begin position="4"/>
        <end position="133"/>
    </location>
</feature>
<dbReference type="GO" id="GO:0000271">
    <property type="term" value="P:polysaccharide biosynthetic process"/>
    <property type="evidence" value="ECO:0007669"/>
    <property type="project" value="InterPro"/>
</dbReference>
<organism evidence="8 9">
    <name type="scientific">Palleronia pontilimi</name>
    <dbReference type="NCBI Taxonomy" id="1964209"/>
    <lineage>
        <taxon>Bacteria</taxon>
        <taxon>Pseudomonadati</taxon>
        <taxon>Pseudomonadota</taxon>
        <taxon>Alphaproteobacteria</taxon>
        <taxon>Rhodobacterales</taxon>
        <taxon>Roseobacteraceae</taxon>
        <taxon>Palleronia</taxon>
    </lineage>
</organism>
<evidence type="ECO:0000256" key="3">
    <source>
        <dbReference type="ARBA" id="ARBA00022692"/>
    </source>
</evidence>
<comment type="similarity">
    <text evidence="2">Belongs to the GtrA family.</text>
</comment>
<feature type="transmembrane region" description="Helical" evidence="6">
    <location>
        <begin position="73"/>
        <end position="91"/>
    </location>
</feature>
<comment type="subcellular location">
    <subcellularLocation>
        <location evidence="1">Membrane</location>
        <topology evidence="1">Multi-pass membrane protein</topology>
    </subcellularLocation>
</comment>
<evidence type="ECO:0000256" key="6">
    <source>
        <dbReference type="SAM" id="Phobius"/>
    </source>
</evidence>
<dbReference type="InterPro" id="IPR051401">
    <property type="entry name" value="GtrA_CellWall_Glycosyl"/>
</dbReference>
<evidence type="ECO:0000313" key="8">
    <source>
        <dbReference type="EMBL" id="MBJ3763665.1"/>
    </source>
</evidence>
<name>A0A934MDN0_9RHOB</name>
<dbReference type="Proteomes" id="UP000642488">
    <property type="component" value="Unassembled WGS sequence"/>
</dbReference>
<dbReference type="RefSeq" id="WP_198916840.1">
    <property type="nucleotide sequence ID" value="NZ_JAEKPD010000013.1"/>
</dbReference>
<keyword evidence="9" id="KW-1185">Reference proteome</keyword>
<evidence type="ECO:0000313" key="9">
    <source>
        <dbReference type="Proteomes" id="UP000642488"/>
    </source>
</evidence>
<dbReference type="InterPro" id="IPR007267">
    <property type="entry name" value="GtrA_DPMS_TM"/>
</dbReference>
<accession>A0A934MDN0</accession>
<comment type="caution">
    <text evidence="8">The sequence shown here is derived from an EMBL/GenBank/DDBJ whole genome shotgun (WGS) entry which is preliminary data.</text>
</comment>
<protein>
    <submittedName>
        <fullName evidence="8">GtrA family protein</fullName>
    </submittedName>
</protein>
<keyword evidence="3 6" id="KW-0812">Transmembrane</keyword>
<evidence type="ECO:0000259" key="7">
    <source>
        <dbReference type="Pfam" id="PF04138"/>
    </source>
</evidence>
<sequence length="149" mass="15705">MVLRFLCFSGCAALVNLVTGYLLYGVLGLDASFEYAVSVAIAFVAGMGVSFVLNRAYTFDASGRAAQDELRDFFLVSLGGLLLTTLLAQAIWSGLRVTSLAEGAPVPTQSLAHVAAVGLTAFYSFFAHKHISFRRARSEDLCAAGGAKG</sequence>
<reference evidence="8" key="1">
    <citation type="submission" date="2020-12" db="EMBL/GenBank/DDBJ databases">
        <title>Bacterial taxonomy.</title>
        <authorList>
            <person name="Pan X."/>
        </authorList>
    </citation>
    <scope>NUCLEOTIDE SEQUENCE</scope>
    <source>
        <strain evidence="8">KCTC 52957</strain>
    </source>
</reference>
<dbReference type="AlphaFoldDB" id="A0A934MDN0"/>
<dbReference type="Pfam" id="PF04138">
    <property type="entry name" value="GtrA_DPMS_TM"/>
    <property type="match status" value="1"/>
</dbReference>
<dbReference type="PANTHER" id="PTHR38459">
    <property type="entry name" value="PROPHAGE BACTOPRENOL-LINKED GLUCOSE TRANSLOCASE HOMOLOG"/>
    <property type="match status" value="1"/>
</dbReference>
<dbReference type="EMBL" id="JAEKPD010000013">
    <property type="protein sequence ID" value="MBJ3763665.1"/>
    <property type="molecule type" value="Genomic_DNA"/>
</dbReference>
<gene>
    <name evidence="8" type="ORF">ILP92_12985</name>
</gene>
<dbReference type="PANTHER" id="PTHR38459:SF1">
    <property type="entry name" value="PROPHAGE BACTOPRENOL-LINKED GLUCOSE TRANSLOCASE HOMOLOG"/>
    <property type="match status" value="1"/>
</dbReference>